<dbReference type="EMBL" id="CM026429">
    <property type="protein sequence ID" value="KAG0564825.1"/>
    <property type="molecule type" value="Genomic_DNA"/>
</dbReference>
<comment type="caution">
    <text evidence="3">The sequence shown here is derived from an EMBL/GenBank/DDBJ whole genome shotgun (WGS) entry which is preliminary data.</text>
</comment>
<dbReference type="Proteomes" id="UP000822688">
    <property type="component" value="Chromosome 8"/>
</dbReference>
<name>A0A8T0H281_CERPU</name>
<feature type="region of interest" description="Disordered" evidence="1">
    <location>
        <begin position="354"/>
        <end position="379"/>
    </location>
</feature>
<dbReference type="InterPro" id="IPR027434">
    <property type="entry name" value="Homing_endonucl"/>
</dbReference>
<dbReference type="Pfam" id="PF03161">
    <property type="entry name" value="LAGLIDADG_2"/>
    <property type="match status" value="1"/>
</dbReference>
<dbReference type="AlphaFoldDB" id="A0A8T0H281"/>
<organism evidence="3 4">
    <name type="scientific">Ceratodon purpureus</name>
    <name type="common">Fire moss</name>
    <name type="synonym">Dicranum purpureum</name>
    <dbReference type="NCBI Taxonomy" id="3225"/>
    <lineage>
        <taxon>Eukaryota</taxon>
        <taxon>Viridiplantae</taxon>
        <taxon>Streptophyta</taxon>
        <taxon>Embryophyta</taxon>
        <taxon>Bryophyta</taxon>
        <taxon>Bryophytina</taxon>
        <taxon>Bryopsida</taxon>
        <taxon>Dicranidae</taxon>
        <taxon>Pseudoditrichales</taxon>
        <taxon>Ditrichaceae</taxon>
        <taxon>Ceratodon</taxon>
    </lineage>
</organism>
<proteinExistence type="predicted"/>
<accession>A0A8T0H281</accession>
<sequence length="379" mass="41828">MKAALGSFSLGKISSILRRSSIWGGVCSDGQRWVQETLGRFSGGEFVGSSSGEGVRSFVATSSLLRSRIQSKYSRNEPKGGREVGAAGGGKGGGLVLGPGSKVRHGPNLAFKALNQTGLQESTKSVVLGSLLGDSTLHVAKGENDARLLFRISEADEEYFRWKAAALEEISSLNSVHLGASNKFLFRSRAMDSLTKIYEVTHSGEELVIRKRWLSHFTPQSLAVWWCDAGSLVAGGRKGELCTDPFSEDRVLVLSKYLEDEWKVHAHVGQLKSTNKDKSVKEAFIYRLTFRTEELKKFLRLVLPHIPVASMLRKCLVVNHSQALQESWISEMKAAVPHFATYIDEELLKIRKTSTRTDARTRASKSTTDARTRAPKLTR</sequence>
<evidence type="ECO:0000313" key="4">
    <source>
        <dbReference type="Proteomes" id="UP000822688"/>
    </source>
</evidence>
<dbReference type="Gene3D" id="3.10.28.10">
    <property type="entry name" value="Homing endonucleases"/>
    <property type="match status" value="2"/>
</dbReference>
<dbReference type="GO" id="GO:0004519">
    <property type="term" value="F:endonuclease activity"/>
    <property type="evidence" value="ECO:0007669"/>
    <property type="project" value="InterPro"/>
</dbReference>
<protein>
    <recommendedName>
        <fullName evidence="2">Homing endonuclease LAGLIDADG domain-containing protein</fullName>
    </recommendedName>
</protein>
<gene>
    <name evidence="3" type="ORF">KC19_8G142900</name>
</gene>
<keyword evidence="4" id="KW-1185">Reference proteome</keyword>
<evidence type="ECO:0000259" key="2">
    <source>
        <dbReference type="Pfam" id="PF03161"/>
    </source>
</evidence>
<evidence type="ECO:0000313" key="3">
    <source>
        <dbReference type="EMBL" id="KAG0564825.1"/>
    </source>
</evidence>
<reference evidence="3" key="1">
    <citation type="submission" date="2020-06" db="EMBL/GenBank/DDBJ databases">
        <title>WGS assembly of Ceratodon purpureus strain R40.</title>
        <authorList>
            <person name="Carey S.B."/>
            <person name="Jenkins J."/>
            <person name="Shu S."/>
            <person name="Lovell J.T."/>
            <person name="Sreedasyam A."/>
            <person name="Maumus F."/>
            <person name="Tiley G.P."/>
            <person name="Fernandez-Pozo N."/>
            <person name="Barry K."/>
            <person name="Chen C."/>
            <person name="Wang M."/>
            <person name="Lipzen A."/>
            <person name="Daum C."/>
            <person name="Saski C.A."/>
            <person name="Payton A.C."/>
            <person name="Mcbreen J.C."/>
            <person name="Conrad R.E."/>
            <person name="Kollar L.M."/>
            <person name="Olsson S."/>
            <person name="Huttunen S."/>
            <person name="Landis J.B."/>
            <person name="Wickett N.J."/>
            <person name="Johnson M.G."/>
            <person name="Rensing S.A."/>
            <person name="Grimwood J."/>
            <person name="Schmutz J."/>
            <person name="Mcdaniel S.F."/>
        </authorList>
    </citation>
    <scope>NUCLEOTIDE SEQUENCE</scope>
    <source>
        <strain evidence="3">R40</strain>
    </source>
</reference>
<feature type="domain" description="Homing endonuclease LAGLIDADG" evidence="2">
    <location>
        <begin position="125"/>
        <end position="298"/>
    </location>
</feature>
<evidence type="ECO:0000256" key="1">
    <source>
        <dbReference type="SAM" id="MobiDB-lite"/>
    </source>
</evidence>
<dbReference type="InterPro" id="IPR004860">
    <property type="entry name" value="LAGLIDADG_dom"/>
</dbReference>
<dbReference type="SUPFAM" id="SSF55608">
    <property type="entry name" value="Homing endonucleases"/>
    <property type="match status" value="1"/>
</dbReference>